<organism evidence="1 2">
    <name type="scientific">Brassica cretica</name>
    <name type="common">Mustard</name>
    <dbReference type="NCBI Taxonomy" id="69181"/>
    <lineage>
        <taxon>Eukaryota</taxon>
        <taxon>Viridiplantae</taxon>
        <taxon>Streptophyta</taxon>
        <taxon>Embryophyta</taxon>
        <taxon>Tracheophyta</taxon>
        <taxon>Spermatophyta</taxon>
        <taxon>Magnoliopsida</taxon>
        <taxon>eudicotyledons</taxon>
        <taxon>Gunneridae</taxon>
        <taxon>Pentapetalae</taxon>
        <taxon>rosids</taxon>
        <taxon>malvids</taxon>
        <taxon>Brassicales</taxon>
        <taxon>Brassicaceae</taxon>
        <taxon>Brassiceae</taxon>
        <taxon>Brassica</taxon>
    </lineage>
</organism>
<evidence type="ECO:0000313" key="2">
    <source>
        <dbReference type="Proteomes" id="UP000712281"/>
    </source>
</evidence>
<reference evidence="1" key="1">
    <citation type="submission" date="2019-12" db="EMBL/GenBank/DDBJ databases">
        <title>Genome sequencing and annotation of Brassica cretica.</title>
        <authorList>
            <person name="Studholme D.J."/>
            <person name="Sarris P.F."/>
        </authorList>
    </citation>
    <scope>NUCLEOTIDE SEQUENCE</scope>
    <source>
        <strain evidence="1">PFS-001/15</strain>
        <tissue evidence="1">Leaf</tissue>
    </source>
</reference>
<protein>
    <submittedName>
        <fullName evidence="1">Uncharacterized protein</fullName>
    </submittedName>
</protein>
<dbReference type="Proteomes" id="UP000712281">
    <property type="component" value="Unassembled WGS sequence"/>
</dbReference>
<accession>A0A8S9G147</accession>
<gene>
    <name evidence="1" type="ORF">F2Q68_00021903</name>
</gene>
<evidence type="ECO:0000313" key="1">
    <source>
        <dbReference type="EMBL" id="KAF2539613.1"/>
    </source>
</evidence>
<comment type="caution">
    <text evidence="1">The sequence shown here is derived from an EMBL/GenBank/DDBJ whole genome shotgun (WGS) entry which is preliminary data.</text>
</comment>
<dbReference type="AlphaFoldDB" id="A0A8S9G147"/>
<sequence length="238" mass="26305">MDSRIASLSRAAAWESDSESLFVEPSGWTSRTGFRARPRFTFGSKAVRRLIGSRFACGRFPPGSFRFKVRDLAPAYMTCMERTEYSPETVWSADQNFKFLVYRAMVSSSDVREPLLLRKFPSKDCLKGMRVWRPLPWVFLRAMDSGIASLSGAVAWASDSESLFVEPSGFPSKDCLEGMRVLEALVLGVSQVNLRLLWLIAIGFSAGRAMVFGIASLSGAVAWASDSESLFVEPSGVL</sequence>
<dbReference type="EMBL" id="QGKW02002228">
    <property type="protein sequence ID" value="KAF2539613.1"/>
    <property type="molecule type" value="Genomic_DNA"/>
</dbReference>
<name>A0A8S9G147_BRACR</name>
<proteinExistence type="predicted"/>